<proteinExistence type="predicted"/>
<dbReference type="PIRSF" id="PIRSF000103">
    <property type="entry name" value="HIBADH"/>
    <property type="match status" value="1"/>
</dbReference>
<gene>
    <name evidence="5" type="ORF">GCM10023231_35460</name>
</gene>
<organism evidence="5 6">
    <name type="scientific">Olivibacter ginsenosidimutans</name>
    <dbReference type="NCBI Taxonomy" id="1176537"/>
    <lineage>
        <taxon>Bacteria</taxon>
        <taxon>Pseudomonadati</taxon>
        <taxon>Bacteroidota</taxon>
        <taxon>Sphingobacteriia</taxon>
        <taxon>Sphingobacteriales</taxon>
        <taxon>Sphingobacteriaceae</taxon>
        <taxon>Olivibacter</taxon>
    </lineage>
</organism>
<dbReference type="Pfam" id="PF14833">
    <property type="entry name" value="NAD_binding_11"/>
    <property type="match status" value="1"/>
</dbReference>
<dbReference type="InterPro" id="IPR013328">
    <property type="entry name" value="6PGD_dom2"/>
</dbReference>
<evidence type="ECO:0000259" key="4">
    <source>
        <dbReference type="Pfam" id="PF14833"/>
    </source>
</evidence>
<dbReference type="Gene3D" id="3.40.50.720">
    <property type="entry name" value="NAD(P)-binding Rossmann-like Domain"/>
    <property type="match status" value="1"/>
</dbReference>
<dbReference type="InterPro" id="IPR036291">
    <property type="entry name" value="NAD(P)-bd_dom_sf"/>
</dbReference>
<dbReference type="InterPro" id="IPR006115">
    <property type="entry name" value="6PGDH_NADP-bd"/>
</dbReference>
<dbReference type="InterPro" id="IPR029154">
    <property type="entry name" value="HIBADH-like_NADP-bd"/>
</dbReference>
<evidence type="ECO:0000259" key="3">
    <source>
        <dbReference type="Pfam" id="PF03446"/>
    </source>
</evidence>
<name>A0ABP9C0Y1_9SPHI</name>
<dbReference type="Pfam" id="PF03446">
    <property type="entry name" value="NAD_binding_2"/>
    <property type="match status" value="1"/>
</dbReference>
<dbReference type="InterPro" id="IPR051265">
    <property type="entry name" value="HIBADH-related_NP60_sf"/>
</dbReference>
<evidence type="ECO:0000313" key="6">
    <source>
        <dbReference type="Proteomes" id="UP001501411"/>
    </source>
</evidence>
<evidence type="ECO:0000256" key="1">
    <source>
        <dbReference type="ARBA" id="ARBA00023002"/>
    </source>
</evidence>
<dbReference type="InterPro" id="IPR008927">
    <property type="entry name" value="6-PGluconate_DH-like_C_sf"/>
</dbReference>
<dbReference type="EMBL" id="BAABIQ010000043">
    <property type="protein sequence ID" value="GAA4803368.1"/>
    <property type="molecule type" value="Genomic_DNA"/>
</dbReference>
<dbReference type="PANTHER" id="PTHR43580:SF2">
    <property type="entry name" value="CYTOKINE-LIKE NUCLEAR FACTOR N-PAC"/>
    <property type="match status" value="1"/>
</dbReference>
<protein>
    <submittedName>
        <fullName evidence="5">NAD(P)-dependent oxidoreductase</fullName>
    </submittedName>
</protein>
<accession>A0ABP9C0Y1</accession>
<sequence length="293" mass="31023">MAETIGWVGLGNMGFPMARNLLKGGYTVNVYNRTASKADVLVQEGANFMDTISSLCLESDIVVTMLADDQAVKSVYLGEGGLLNASVSGKLFINMSTVSPKTSRELEEMSKAVGARFLEAPVSGSVKPAEDGTLLILAGGTADNFRAAQPLLEKLGKASLWLGSVGAASYAKLAINYFLALTLQGLAETVLFAEKNGVSAKDMLHIVNESACGSALTKIKSPLILEDTYPPAFALKHMAKDLRLAREQEIDFPLSTPLSETYTAALQDGFGEADVMAIIKYLAKGLSNAATTK</sequence>
<dbReference type="Proteomes" id="UP001501411">
    <property type="component" value="Unassembled WGS sequence"/>
</dbReference>
<dbReference type="SUPFAM" id="SSF51735">
    <property type="entry name" value="NAD(P)-binding Rossmann-fold domains"/>
    <property type="match status" value="1"/>
</dbReference>
<keyword evidence="1" id="KW-0560">Oxidoreductase</keyword>
<keyword evidence="2" id="KW-0520">NAD</keyword>
<evidence type="ECO:0000256" key="2">
    <source>
        <dbReference type="ARBA" id="ARBA00023027"/>
    </source>
</evidence>
<dbReference type="PANTHER" id="PTHR43580">
    <property type="entry name" value="OXIDOREDUCTASE GLYR1-RELATED"/>
    <property type="match status" value="1"/>
</dbReference>
<feature type="domain" description="6-phosphogluconate dehydrogenase NADP-binding" evidence="3">
    <location>
        <begin position="4"/>
        <end position="163"/>
    </location>
</feature>
<comment type="caution">
    <text evidence="5">The sequence shown here is derived from an EMBL/GenBank/DDBJ whole genome shotgun (WGS) entry which is preliminary data.</text>
</comment>
<feature type="domain" description="3-hydroxyisobutyrate dehydrogenase-like NAD-binding" evidence="4">
    <location>
        <begin position="166"/>
        <end position="282"/>
    </location>
</feature>
<keyword evidence="6" id="KW-1185">Reference proteome</keyword>
<dbReference type="SUPFAM" id="SSF48179">
    <property type="entry name" value="6-phosphogluconate dehydrogenase C-terminal domain-like"/>
    <property type="match status" value="1"/>
</dbReference>
<reference evidence="6" key="1">
    <citation type="journal article" date="2019" name="Int. J. Syst. Evol. Microbiol.">
        <title>The Global Catalogue of Microorganisms (GCM) 10K type strain sequencing project: providing services to taxonomists for standard genome sequencing and annotation.</title>
        <authorList>
            <consortium name="The Broad Institute Genomics Platform"/>
            <consortium name="The Broad Institute Genome Sequencing Center for Infectious Disease"/>
            <person name="Wu L."/>
            <person name="Ma J."/>
        </authorList>
    </citation>
    <scope>NUCLEOTIDE SEQUENCE [LARGE SCALE GENOMIC DNA]</scope>
    <source>
        <strain evidence="6">JCM 18200</strain>
    </source>
</reference>
<dbReference type="InterPro" id="IPR015815">
    <property type="entry name" value="HIBADH-related"/>
</dbReference>
<evidence type="ECO:0000313" key="5">
    <source>
        <dbReference type="EMBL" id="GAA4803368.1"/>
    </source>
</evidence>
<dbReference type="Gene3D" id="1.10.1040.10">
    <property type="entry name" value="N-(1-d-carboxylethyl)-l-norvaline Dehydrogenase, domain 2"/>
    <property type="match status" value="1"/>
</dbReference>
<dbReference type="RefSeq" id="WP_345233874.1">
    <property type="nucleotide sequence ID" value="NZ_BAABIQ010000043.1"/>
</dbReference>